<dbReference type="RefSeq" id="WP_322448810.1">
    <property type="nucleotide sequence ID" value="NZ_JAXOFX010000027.1"/>
</dbReference>
<sequence>MGNNDKQNLDDYNRDDYRRKDEFPSDLSRSHEQDTGEIQDKQHSNK</sequence>
<reference evidence="2 3" key="1">
    <citation type="submission" date="2023-11" db="EMBL/GenBank/DDBJ databases">
        <title>Bacillus jintuensis, isolated from a mudflat on the Beibu Gulf coast.</title>
        <authorList>
            <person name="Li M."/>
        </authorList>
    </citation>
    <scope>NUCLEOTIDE SEQUENCE [LARGE SCALE GENOMIC DNA]</scope>
    <source>
        <strain evidence="2 3">31A1R</strain>
    </source>
</reference>
<evidence type="ECO:0000313" key="2">
    <source>
        <dbReference type="EMBL" id="MDZ5474528.1"/>
    </source>
</evidence>
<comment type="caution">
    <text evidence="2">The sequence shown here is derived from an EMBL/GenBank/DDBJ whole genome shotgun (WGS) entry which is preliminary data.</text>
</comment>
<feature type="region of interest" description="Disordered" evidence="1">
    <location>
        <begin position="1"/>
        <end position="46"/>
    </location>
</feature>
<name>A0ABU5J543_9BACI</name>
<dbReference type="EMBL" id="JAXOFX010000027">
    <property type="protein sequence ID" value="MDZ5474528.1"/>
    <property type="molecule type" value="Genomic_DNA"/>
</dbReference>
<evidence type="ECO:0000256" key="1">
    <source>
        <dbReference type="SAM" id="MobiDB-lite"/>
    </source>
</evidence>
<proteinExistence type="predicted"/>
<dbReference type="Proteomes" id="UP001290455">
    <property type="component" value="Unassembled WGS sequence"/>
</dbReference>
<evidence type="ECO:0000313" key="3">
    <source>
        <dbReference type="Proteomes" id="UP001290455"/>
    </source>
</evidence>
<feature type="compositionally biased region" description="Basic and acidic residues" evidence="1">
    <location>
        <begin position="7"/>
        <end position="46"/>
    </location>
</feature>
<gene>
    <name evidence="2" type="ORF">SM124_22895</name>
</gene>
<accession>A0ABU5J543</accession>
<keyword evidence="3" id="KW-1185">Reference proteome</keyword>
<protein>
    <submittedName>
        <fullName evidence="2">Uncharacterized protein</fullName>
    </submittedName>
</protein>
<organism evidence="2 3">
    <name type="scientific">Robertmurraya mangrovi</name>
    <dbReference type="NCBI Taxonomy" id="3098077"/>
    <lineage>
        <taxon>Bacteria</taxon>
        <taxon>Bacillati</taxon>
        <taxon>Bacillota</taxon>
        <taxon>Bacilli</taxon>
        <taxon>Bacillales</taxon>
        <taxon>Bacillaceae</taxon>
        <taxon>Robertmurraya</taxon>
    </lineage>
</organism>